<dbReference type="OrthoDB" id="9900606at2"/>
<evidence type="ECO:0000313" key="2">
    <source>
        <dbReference type="Proteomes" id="UP000037594"/>
    </source>
</evidence>
<reference evidence="1 2" key="1">
    <citation type="submission" date="2015-06" db="EMBL/GenBank/DDBJ databases">
        <title>Genome sequence of Mycobacterium conceptionense strain MLE.</title>
        <authorList>
            <person name="Greninger A.L."/>
            <person name="Cunningham G."/>
            <person name="Chiu C.Y."/>
            <person name="Miller S."/>
        </authorList>
    </citation>
    <scope>NUCLEOTIDE SEQUENCE [LARGE SCALE GENOMIC DNA]</scope>
    <source>
        <strain evidence="1 2">MLE</strain>
    </source>
</reference>
<organism evidence="1 2">
    <name type="scientific">Mycolicibacterium conceptionense</name>
    <dbReference type="NCBI Taxonomy" id="451644"/>
    <lineage>
        <taxon>Bacteria</taxon>
        <taxon>Bacillati</taxon>
        <taxon>Actinomycetota</taxon>
        <taxon>Actinomycetes</taxon>
        <taxon>Mycobacteriales</taxon>
        <taxon>Mycobacteriaceae</taxon>
        <taxon>Mycolicibacterium</taxon>
    </lineage>
</organism>
<gene>
    <name evidence="1" type="ORF">ACT17_14750</name>
</gene>
<dbReference type="Proteomes" id="UP000037594">
    <property type="component" value="Unassembled WGS sequence"/>
</dbReference>
<dbReference type="RefSeq" id="WP_048895900.1">
    <property type="nucleotide sequence ID" value="NZ_LFOD01000012.1"/>
</dbReference>
<protein>
    <submittedName>
        <fullName evidence="1">Uncharacterized protein</fullName>
    </submittedName>
</protein>
<accession>A0A0J8U7Q9</accession>
<evidence type="ECO:0000313" key="1">
    <source>
        <dbReference type="EMBL" id="KMV17553.1"/>
    </source>
</evidence>
<comment type="caution">
    <text evidence="1">The sequence shown here is derived from an EMBL/GenBank/DDBJ whole genome shotgun (WGS) entry which is preliminary data.</text>
</comment>
<sequence length="121" mass="13578">MPDHPKATEDMFTTTRFATADDKALTVNATVRFLESGLDPAKLTKRVYEFFHQTLSMPAEYNLAGFRSHHLSSDATKATFLAEVRDLVARYAMLDPERSSDMASLFAADFDGCYAVLLEQF</sequence>
<proteinExistence type="predicted"/>
<dbReference type="EMBL" id="LFOD01000012">
    <property type="protein sequence ID" value="KMV17553.1"/>
    <property type="molecule type" value="Genomic_DNA"/>
</dbReference>
<dbReference type="AlphaFoldDB" id="A0A0J8U7Q9"/>
<dbReference type="PATRIC" id="fig|451644.5.peg.3049"/>
<name>A0A0J8U7Q9_9MYCO</name>